<feature type="domain" description="Heterokaryon incompatibility" evidence="1">
    <location>
        <begin position="22"/>
        <end position="114"/>
    </location>
</feature>
<organism evidence="3 4">
    <name type="scientific">Immersiella caudata</name>
    <dbReference type="NCBI Taxonomy" id="314043"/>
    <lineage>
        <taxon>Eukaryota</taxon>
        <taxon>Fungi</taxon>
        <taxon>Dikarya</taxon>
        <taxon>Ascomycota</taxon>
        <taxon>Pezizomycotina</taxon>
        <taxon>Sordariomycetes</taxon>
        <taxon>Sordariomycetidae</taxon>
        <taxon>Sordariales</taxon>
        <taxon>Lasiosphaeriaceae</taxon>
        <taxon>Immersiella</taxon>
    </lineage>
</organism>
<sequence length="339" mass="38452">MRLLDVDTLEIEEFYGTDKPRYAILSHTWGKEEISFPDMLAIRAAADTRHPLRRKRGFHKIINTCEQARRDGYRHVWVDTCCIDKSSSSELSEAINSMFAWYQESDMCYAYLEDFSITNDFGQPNPKDTIVKSRWFSRGWTLQELLAPRRITFFHTFWESLGTKASLAAAIEGGTGISQDVLLNPDLIRNYSISERMVWATNRQTTRLEDRAYSLIGIFGVNMPLLYGEGEKAFMRLQEEIIKGSEDQTIFAWRGSGDPWFDDIAHVKEDTKSSVAPNDLGVLALSPDAFIGCGGIIPLLDFDYTRSTFMFTNRGLQINLPLVELSSGYCIGVPRSGAC</sequence>
<dbReference type="InterPro" id="IPR058525">
    <property type="entry name" value="DUF8212"/>
</dbReference>
<evidence type="ECO:0000259" key="2">
    <source>
        <dbReference type="Pfam" id="PF26640"/>
    </source>
</evidence>
<dbReference type="AlphaFoldDB" id="A0AA39WVK0"/>
<reference evidence="3" key="1">
    <citation type="submission" date="2023-06" db="EMBL/GenBank/DDBJ databases">
        <title>Genome-scale phylogeny and comparative genomics of the fungal order Sordariales.</title>
        <authorList>
            <consortium name="Lawrence Berkeley National Laboratory"/>
            <person name="Hensen N."/>
            <person name="Bonometti L."/>
            <person name="Westerberg I."/>
            <person name="Brannstrom I.O."/>
            <person name="Guillou S."/>
            <person name="Cros-Aarteil S."/>
            <person name="Calhoun S."/>
            <person name="Haridas S."/>
            <person name="Kuo A."/>
            <person name="Mondo S."/>
            <person name="Pangilinan J."/>
            <person name="Riley R."/>
            <person name="Labutti K."/>
            <person name="Andreopoulos B."/>
            <person name="Lipzen A."/>
            <person name="Chen C."/>
            <person name="Yanf M."/>
            <person name="Daum C."/>
            <person name="Ng V."/>
            <person name="Clum A."/>
            <person name="Steindorff A."/>
            <person name="Ohm R."/>
            <person name="Martin F."/>
            <person name="Silar P."/>
            <person name="Natvig D."/>
            <person name="Lalanne C."/>
            <person name="Gautier V."/>
            <person name="Ament-Velasquez S.L."/>
            <person name="Kruys A."/>
            <person name="Hutchinson M.I."/>
            <person name="Powell A.J."/>
            <person name="Barry K."/>
            <person name="Miller A.N."/>
            <person name="Grigoriev I.V."/>
            <person name="Debuchy R."/>
            <person name="Gladieux P."/>
            <person name="Thoren M.H."/>
            <person name="Johannesson H."/>
        </authorList>
    </citation>
    <scope>NUCLEOTIDE SEQUENCE</scope>
    <source>
        <strain evidence="3">CBS 606.72</strain>
    </source>
</reference>
<gene>
    <name evidence="3" type="ORF">B0T14DRAFT_535646</name>
</gene>
<name>A0AA39WVK0_9PEZI</name>
<protein>
    <submittedName>
        <fullName evidence="3">Heterokaryon incompatibility protein-domain-containing protein</fullName>
    </submittedName>
</protein>
<proteinExistence type="predicted"/>
<evidence type="ECO:0000313" key="4">
    <source>
        <dbReference type="Proteomes" id="UP001175000"/>
    </source>
</evidence>
<dbReference type="Proteomes" id="UP001175000">
    <property type="component" value="Unassembled WGS sequence"/>
</dbReference>
<evidence type="ECO:0000259" key="1">
    <source>
        <dbReference type="Pfam" id="PF06985"/>
    </source>
</evidence>
<feature type="domain" description="DUF8212" evidence="2">
    <location>
        <begin position="232"/>
        <end position="327"/>
    </location>
</feature>
<dbReference type="PANTHER" id="PTHR10622">
    <property type="entry name" value="HET DOMAIN-CONTAINING PROTEIN"/>
    <property type="match status" value="1"/>
</dbReference>
<comment type="caution">
    <text evidence="3">The sequence shown here is derived from an EMBL/GenBank/DDBJ whole genome shotgun (WGS) entry which is preliminary data.</text>
</comment>
<evidence type="ECO:0000313" key="3">
    <source>
        <dbReference type="EMBL" id="KAK0622375.1"/>
    </source>
</evidence>
<dbReference type="EMBL" id="JAULSU010000003">
    <property type="protein sequence ID" value="KAK0622375.1"/>
    <property type="molecule type" value="Genomic_DNA"/>
</dbReference>
<keyword evidence="4" id="KW-1185">Reference proteome</keyword>
<accession>A0AA39WVK0</accession>
<dbReference type="Pfam" id="PF26640">
    <property type="entry name" value="DUF8212"/>
    <property type="match status" value="1"/>
</dbReference>
<dbReference type="Pfam" id="PF06985">
    <property type="entry name" value="HET"/>
    <property type="match status" value="1"/>
</dbReference>
<dbReference type="InterPro" id="IPR010730">
    <property type="entry name" value="HET"/>
</dbReference>
<dbReference type="PANTHER" id="PTHR10622:SF10">
    <property type="entry name" value="HET DOMAIN-CONTAINING PROTEIN"/>
    <property type="match status" value="1"/>
</dbReference>